<dbReference type="GO" id="GO:0102208">
    <property type="term" value="F:2-polyprenyl-6-hydroxyphenol methylase activity"/>
    <property type="evidence" value="ECO:0007669"/>
    <property type="project" value="UniProtKB-EC"/>
</dbReference>
<dbReference type="RefSeq" id="WP_189518090.1">
    <property type="nucleotide sequence ID" value="NZ_BMSG01000001.1"/>
</dbReference>
<dbReference type="InterPro" id="IPR029063">
    <property type="entry name" value="SAM-dependent_MTases_sf"/>
</dbReference>
<sequence>MGYDIAAYGDKRPDYDAMLWELRQDEAEASAFLAGLATDGKALELGIGTGRVALPLARRGVSVTGIEGSSSMVDQLKRKITDESVDVVVGDFADVGVDRTFDLIYCISETFFLLPTQESQIACVRNVAERLTSGGRFVVQATVPQHGLFCKKESTHTRHVDEGSAVVTARRHNRAEQRVDVQNIVFDGGGNRFHPLRYRYVWPSELDLMARLAGLGPASRTGDWSGSGYDASGGYVAVYQKP</sequence>
<dbReference type="InterPro" id="IPR041698">
    <property type="entry name" value="Methyltransf_25"/>
</dbReference>
<dbReference type="Proteomes" id="UP001598251">
    <property type="component" value="Unassembled WGS sequence"/>
</dbReference>
<organism evidence="3 4">
    <name type="scientific">Streptomyces sindenensis</name>
    <dbReference type="NCBI Taxonomy" id="67363"/>
    <lineage>
        <taxon>Bacteria</taxon>
        <taxon>Bacillati</taxon>
        <taxon>Actinomycetota</taxon>
        <taxon>Actinomycetes</taxon>
        <taxon>Kitasatosporales</taxon>
        <taxon>Streptomycetaceae</taxon>
        <taxon>Streptomyces</taxon>
    </lineage>
</organism>
<keyword evidence="3" id="KW-0489">Methyltransferase</keyword>
<dbReference type="GO" id="GO:0061542">
    <property type="term" value="F:3-demethylubiquinol 3-O-methyltransferase activity"/>
    <property type="evidence" value="ECO:0007669"/>
    <property type="project" value="UniProtKB-EC"/>
</dbReference>
<accession>A0ABW6E903</accession>
<dbReference type="Pfam" id="PF13649">
    <property type="entry name" value="Methyltransf_25"/>
    <property type="match status" value="1"/>
</dbReference>
<keyword evidence="4" id="KW-1185">Reference proteome</keyword>
<evidence type="ECO:0000259" key="2">
    <source>
        <dbReference type="Pfam" id="PF13649"/>
    </source>
</evidence>
<dbReference type="CDD" id="cd02440">
    <property type="entry name" value="AdoMet_MTases"/>
    <property type="match status" value="1"/>
</dbReference>
<comment type="caution">
    <text evidence="3">The sequence shown here is derived from an EMBL/GenBank/DDBJ whole genome shotgun (WGS) entry which is preliminary data.</text>
</comment>
<feature type="domain" description="Methyltransferase" evidence="2">
    <location>
        <begin position="43"/>
        <end position="135"/>
    </location>
</feature>
<dbReference type="GO" id="GO:0032259">
    <property type="term" value="P:methylation"/>
    <property type="evidence" value="ECO:0007669"/>
    <property type="project" value="UniProtKB-KW"/>
</dbReference>
<reference evidence="3 4" key="1">
    <citation type="submission" date="2024-09" db="EMBL/GenBank/DDBJ databases">
        <title>The Natural Products Discovery Center: Release of the First 8490 Sequenced Strains for Exploring Actinobacteria Biosynthetic Diversity.</title>
        <authorList>
            <person name="Kalkreuter E."/>
            <person name="Kautsar S.A."/>
            <person name="Yang D."/>
            <person name="Bader C.D."/>
            <person name="Teijaro C.N."/>
            <person name="Fluegel L."/>
            <person name="Davis C.M."/>
            <person name="Simpson J.R."/>
            <person name="Lauterbach L."/>
            <person name="Steele A.D."/>
            <person name="Gui C."/>
            <person name="Meng S."/>
            <person name="Li G."/>
            <person name="Viehrig K."/>
            <person name="Ye F."/>
            <person name="Su P."/>
            <person name="Kiefer A.F."/>
            <person name="Nichols A."/>
            <person name="Cepeda A.J."/>
            <person name="Yan W."/>
            <person name="Fan B."/>
            <person name="Jiang Y."/>
            <person name="Adhikari A."/>
            <person name="Zheng C.-J."/>
            <person name="Schuster L."/>
            <person name="Cowan T.M."/>
            <person name="Smanski M.J."/>
            <person name="Chevrette M.G."/>
            <person name="De Carvalho L.P.S."/>
            <person name="Shen B."/>
        </authorList>
    </citation>
    <scope>NUCLEOTIDE SEQUENCE [LARGE SCALE GENOMIC DNA]</scope>
    <source>
        <strain evidence="3 4">NPDC058546</strain>
    </source>
</reference>
<dbReference type="EMBL" id="JBHXOF010000001">
    <property type="protein sequence ID" value="MFD4211756.1"/>
    <property type="molecule type" value="Genomic_DNA"/>
</dbReference>
<proteinExistence type="predicted"/>
<dbReference type="SUPFAM" id="SSF53335">
    <property type="entry name" value="S-adenosyl-L-methionine-dependent methyltransferases"/>
    <property type="match status" value="1"/>
</dbReference>
<dbReference type="EC" id="2.1.1.64" evidence="3"/>
<dbReference type="Gene3D" id="2.20.25.570">
    <property type="match status" value="1"/>
</dbReference>
<gene>
    <name evidence="3" type="ORF">ACFWSS_02435</name>
</gene>
<keyword evidence="1 3" id="KW-0808">Transferase</keyword>
<evidence type="ECO:0000256" key="1">
    <source>
        <dbReference type="ARBA" id="ARBA00022679"/>
    </source>
</evidence>
<evidence type="ECO:0000313" key="4">
    <source>
        <dbReference type="Proteomes" id="UP001598251"/>
    </source>
</evidence>
<protein>
    <submittedName>
        <fullName evidence="3">Class I SAM-dependent methyltransferase</fullName>
        <ecNumber evidence="3">2.1.1.222</ecNumber>
        <ecNumber evidence="3">2.1.1.64</ecNumber>
    </submittedName>
</protein>
<evidence type="ECO:0000313" key="3">
    <source>
        <dbReference type="EMBL" id="MFD4211756.1"/>
    </source>
</evidence>
<dbReference type="EC" id="2.1.1.222" evidence="3"/>
<dbReference type="PANTHER" id="PTHR43861">
    <property type="entry name" value="TRANS-ACONITATE 2-METHYLTRANSFERASE-RELATED"/>
    <property type="match status" value="1"/>
</dbReference>
<name>A0ABW6E903_9ACTN</name>
<dbReference type="Gene3D" id="3.40.50.150">
    <property type="entry name" value="Vaccinia Virus protein VP39"/>
    <property type="match status" value="1"/>
</dbReference>